<feature type="compositionally biased region" description="Basic residues" evidence="1">
    <location>
        <begin position="49"/>
        <end position="67"/>
    </location>
</feature>
<reference evidence="2 3" key="1">
    <citation type="submission" date="2014-08" db="EMBL/GenBank/DDBJ databases">
        <authorList>
            <person name="Chen Y.-H."/>
        </authorList>
    </citation>
    <scope>NUCLEOTIDE SEQUENCE [LARGE SCALE GENOMIC DNA]</scope>
</reference>
<accession>A0A0T7GDW4</accession>
<evidence type="ECO:0000313" key="3">
    <source>
        <dbReference type="Proteomes" id="UP000039660"/>
    </source>
</evidence>
<dbReference type="AlphaFoldDB" id="A0A0T7GDW4"/>
<name>A0A0T7GDW4_NEOGA</name>
<dbReference type="Proteomes" id="UP000039660">
    <property type="component" value="Unassembled WGS sequence"/>
</dbReference>
<feature type="compositionally biased region" description="Low complexity" evidence="1">
    <location>
        <begin position="84"/>
        <end position="113"/>
    </location>
</feature>
<evidence type="ECO:0000313" key="2">
    <source>
        <dbReference type="EMBL" id="CDZ45489.1"/>
    </source>
</evidence>
<feature type="compositionally biased region" description="Pro residues" evidence="1">
    <location>
        <begin position="70"/>
        <end position="83"/>
    </location>
</feature>
<evidence type="ECO:0000256" key="1">
    <source>
        <dbReference type="SAM" id="MobiDB-lite"/>
    </source>
</evidence>
<proteinExistence type="predicted"/>
<dbReference type="EMBL" id="CCRK01000002">
    <property type="protein sequence ID" value="CDZ45489.1"/>
    <property type="molecule type" value="Genomic_DNA"/>
</dbReference>
<organism evidence="2 3">
    <name type="scientific">Neorhizobium galegae bv. officinalis</name>
    <dbReference type="NCBI Taxonomy" id="323656"/>
    <lineage>
        <taxon>Bacteria</taxon>
        <taxon>Pseudomonadati</taxon>
        <taxon>Pseudomonadota</taxon>
        <taxon>Alphaproteobacteria</taxon>
        <taxon>Hyphomicrobiales</taxon>
        <taxon>Rhizobiaceae</taxon>
        <taxon>Rhizobium/Agrobacterium group</taxon>
        <taxon>Neorhizobium</taxon>
    </lineage>
</organism>
<protein>
    <submittedName>
        <fullName evidence="2">Uncharacterized protein</fullName>
    </submittedName>
</protein>
<sequence length="177" mass="19314">MNADFSNCSRIAPQSVSVCTLEETDAQDSLSGQFDRSLSFWRRGKCHADRKHCRPGKTNRRKGRLGLRPRLPPEPVGRLPPQPLAAAAAPLQPPVGSSGSMGPPRTASLGMARSSRLARSSGLALIQESPSALQRGFFSMAWPLVWSSPLDQLQWRLMRTISPLRAISRILAAGVEF</sequence>
<gene>
    <name evidence="2" type="ORF">NGAL_HAMBI1189_09030</name>
</gene>
<feature type="region of interest" description="Disordered" evidence="1">
    <location>
        <begin position="49"/>
        <end position="113"/>
    </location>
</feature>